<dbReference type="Pfam" id="PF00561">
    <property type="entry name" value="Abhydrolase_1"/>
    <property type="match status" value="1"/>
</dbReference>
<dbReference type="InterPro" id="IPR029058">
    <property type="entry name" value="AB_hydrolase_fold"/>
</dbReference>
<dbReference type="EMBL" id="JAQMWT010000247">
    <property type="protein sequence ID" value="KAJ8606803.1"/>
    <property type="molecule type" value="Genomic_DNA"/>
</dbReference>
<dbReference type="AlphaFoldDB" id="A0AAD7XRA9"/>
<keyword evidence="1" id="KW-0472">Membrane</keyword>
<dbReference type="Proteomes" id="UP001230188">
    <property type="component" value="Unassembled WGS sequence"/>
</dbReference>
<feature type="transmembrane region" description="Helical" evidence="1">
    <location>
        <begin position="20"/>
        <end position="39"/>
    </location>
</feature>
<dbReference type="SUPFAM" id="SSF53474">
    <property type="entry name" value="alpha/beta-Hydrolases"/>
    <property type="match status" value="1"/>
</dbReference>
<proteinExistence type="predicted"/>
<feature type="transmembrane region" description="Helical" evidence="1">
    <location>
        <begin position="185"/>
        <end position="205"/>
    </location>
</feature>
<keyword evidence="1" id="KW-1133">Transmembrane helix</keyword>
<dbReference type="PANTHER" id="PTHR37471">
    <property type="entry name" value="UNNAMED PRODUCT"/>
    <property type="match status" value="1"/>
</dbReference>
<evidence type="ECO:0000313" key="3">
    <source>
        <dbReference type="EMBL" id="KAJ8606803.1"/>
    </source>
</evidence>
<gene>
    <name evidence="3" type="ORF">CTAYLR_010611</name>
</gene>
<evidence type="ECO:0000313" key="4">
    <source>
        <dbReference type="Proteomes" id="UP001230188"/>
    </source>
</evidence>
<comment type="caution">
    <text evidence="3">The sequence shown here is derived from an EMBL/GenBank/DDBJ whole genome shotgun (WGS) entry which is preliminary data.</text>
</comment>
<evidence type="ECO:0000259" key="2">
    <source>
        <dbReference type="Pfam" id="PF00561"/>
    </source>
</evidence>
<feature type="transmembrane region" description="Helical" evidence="1">
    <location>
        <begin position="146"/>
        <end position="165"/>
    </location>
</feature>
<name>A0AAD7XRA9_9STRA</name>
<accession>A0AAD7XRA9</accession>
<reference evidence="3" key="1">
    <citation type="submission" date="2023-01" db="EMBL/GenBank/DDBJ databases">
        <title>Metagenome sequencing of chrysophaentin producing Chrysophaeum taylorii.</title>
        <authorList>
            <person name="Davison J."/>
            <person name="Bewley C."/>
        </authorList>
    </citation>
    <scope>NUCLEOTIDE SEQUENCE</scope>
    <source>
        <strain evidence="3">NIES-1699</strain>
    </source>
</reference>
<dbReference type="Gene3D" id="3.40.50.1820">
    <property type="entry name" value="alpha/beta hydrolase"/>
    <property type="match status" value="1"/>
</dbReference>
<dbReference type="InterPro" id="IPR000073">
    <property type="entry name" value="AB_hydrolase_1"/>
</dbReference>
<organism evidence="3 4">
    <name type="scientific">Chrysophaeum taylorii</name>
    <dbReference type="NCBI Taxonomy" id="2483200"/>
    <lineage>
        <taxon>Eukaryota</taxon>
        <taxon>Sar</taxon>
        <taxon>Stramenopiles</taxon>
        <taxon>Ochrophyta</taxon>
        <taxon>Pelagophyceae</taxon>
        <taxon>Pelagomonadales</taxon>
        <taxon>Pelagomonadaceae</taxon>
        <taxon>Chrysophaeum</taxon>
    </lineage>
</organism>
<evidence type="ECO:0000256" key="1">
    <source>
        <dbReference type="SAM" id="Phobius"/>
    </source>
</evidence>
<keyword evidence="4" id="KW-1185">Reference proteome</keyword>
<sequence>MIKFVLFAPVAVLGWVCPTVGWWLVAVEVVWFLAVVGFLGHLDRLPAAFEASRSRHAVTKLLMEFRGDAGRRFVSGWFFDRPYASISREAFKRWWAWLCCCDVDVGELEADVRAIEDKLGRLEGCEEKCVRLNLDSVRDRVLTKPLWLYVFFRGACGWGAAFAFWRMGFRRCRFGRLWFWIRDGPGQTVLFLHGLGIGLLLYIPILRSFPNHFRLVVPDLWYASQAPPIELWFKGGVPDRDEHLRAIDAALGPQTTKVDVFGHSYGTIVAAWLIHSQPQRIRALALAEPVALLVHHHHVARNFLYDGQPNLELMQRIVRHFVQQDPVIVHHLMRNILWFEGAIFEEDLKDINTVVFLTENDEFVPSALIRKRLGDSPRTKIVWTAGATHGDVVLNPNVLQTYVHPFLRLQNKAAKDPRDRQILQAADL</sequence>
<feature type="domain" description="AB hydrolase-1" evidence="2">
    <location>
        <begin position="188"/>
        <end position="304"/>
    </location>
</feature>
<protein>
    <recommendedName>
        <fullName evidence="2">AB hydrolase-1 domain-containing protein</fullName>
    </recommendedName>
</protein>
<dbReference type="PANTHER" id="PTHR37471:SF1">
    <property type="entry name" value="AB HYDROLASE-1 DOMAIN-CONTAINING PROTEIN"/>
    <property type="match status" value="1"/>
</dbReference>
<keyword evidence="1" id="KW-0812">Transmembrane</keyword>